<dbReference type="CDD" id="cd00229">
    <property type="entry name" value="SGNH_hydrolase"/>
    <property type="match status" value="1"/>
</dbReference>
<dbReference type="Proteomes" id="UP001461960">
    <property type="component" value="Unassembled WGS sequence"/>
</dbReference>
<evidence type="ECO:0000313" key="2">
    <source>
        <dbReference type="Proteomes" id="UP001461960"/>
    </source>
</evidence>
<dbReference type="Gene3D" id="3.40.50.1110">
    <property type="entry name" value="SGNH hydrolase"/>
    <property type="match status" value="1"/>
</dbReference>
<proteinExistence type="predicted"/>
<dbReference type="SUPFAM" id="SSF52266">
    <property type="entry name" value="SGNH hydrolase"/>
    <property type="match status" value="1"/>
</dbReference>
<name>A0ABU9X8W8_9GAMM</name>
<keyword evidence="1" id="KW-0378">Hydrolase</keyword>
<keyword evidence="2" id="KW-1185">Reference proteome</keyword>
<organism evidence="1 2">
    <name type="scientific">Psychrobacter saeujeotis</name>
    <dbReference type="NCBI Taxonomy" id="3143436"/>
    <lineage>
        <taxon>Bacteria</taxon>
        <taxon>Pseudomonadati</taxon>
        <taxon>Pseudomonadota</taxon>
        <taxon>Gammaproteobacteria</taxon>
        <taxon>Moraxellales</taxon>
        <taxon>Moraxellaceae</taxon>
        <taxon>Psychrobacter</taxon>
    </lineage>
</organism>
<dbReference type="EMBL" id="JBDGHN010000005">
    <property type="protein sequence ID" value="MEN2751842.1"/>
    <property type="molecule type" value="Genomic_DNA"/>
</dbReference>
<dbReference type="InterPro" id="IPR036514">
    <property type="entry name" value="SGNH_hydro_sf"/>
</dbReference>
<dbReference type="RefSeq" id="WP_299218638.1">
    <property type="nucleotide sequence ID" value="NZ_JBDGHN010000005.1"/>
</dbReference>
<comment type="caution">
    <text evidence="1">The sequence shown here is derived from an EMBL/GenBank/DDBJ whole genome shotgun (WGS) entry which is preliminary data.</text>
</comment>
<sequence>MEKRYIRLKELKPNLLRNYIPNEKYLSSTNGLQDNEVYPLKTDSFGNQVSNLERESLNDIYLLGASTIESIYIRPSARPHNYLEYLLLKSGYDYSVFNLGVSGAHTLSIINVIINKLGDKKGSTLIITLPSNDLSILSFEKNYFNSHQRFASIVPASDKRLTYRPVLDYKPYIKNLEIIASICRILELNLIFTTVVYTGVDENLSKLNSLAIEFCKSNNIKIIDFKNKFIDSSNLFYDKLHFLPKGSEVYAKTIFESVKNNLISRGIDIIETHELTSKTTLNKKMIWSDFFKVEGYHFIRVIVDAEFASDSDVKQALMSVDYDVSPITTNLIKSPNNEIGFFSYITGQKNKRMEVLLHIDIPSNCSRVRIGLREWSSQKVKIHKSFITIVKV</sequence>
<accession>A0ABU9X8W8</accession>
<dbReference type="GO" id="GO:0016787">
    <property type="term" value="F:hydrolase activity"/>
    <property type="evidence" value="ECO:0007669"/>
    <property type="project" value="UniProtKB-KW"/>
</dbReference>
<reference evidence="1 2" key="1">
    <citation type="submission" date="2024-05" db="EMBL/GenBank/DDBJ databases">
        <authorList>
            <person name="Kim H.-Y."/>
            <person name="Kim E."/>
            <person name="Cai Y."/>
            <person name="Yang S.-M."/>
            <person name="Lee W."/>
        </authorList>
    </citation>
    <scope>NUCLEOTIDE SEQUENCE [LARGE SCALE GENOMIC DNA]</scope>
    <source>
        <strain evidence="1 2">FBL11</strain>
    </source>
</reference>
<evidence type="ECO:0000313" key="1">
    <source>
        <dbReference type="EMBL" id="MEN2751842.1"/>
    </source>
</evidence>
<protein>
    <submittedName>
        <fullName evidence="1">SGNH/GDSL hydrolase family protein</fullName>
    </submittedName>
</protein>
<gene>
    <name evidence="1" type="ORF">AAIR29_09375</name>
</gene>